<keyword evidence="2" id="KW-1185">Reference proteome</keyword>
<dbReference type="Proteomes" id="UP000683925">
    <property type="component" value="Unassembled WGS sequence"/>
</dbReference>
<evidence type="ECO:0000313" key="2">
    <source>
        <dbReference type="Proteomes" id="UP000683925"/>
    </source>
</evidence>
<protein>
    <submittedName>
        <fullName evidence="1">Uncharacterized protein</fullName>
    </submittedName>
</protein>
<dbReference type="EMBL" id="CAJJDP010000042">
    <property type="protein sequence ID" value="CAD8162906.1"/>
    <property type="molecule type" value="Genomic_DNA"/>
</dbReference>
<name>A0A8S1UJR1_PAROT</name>
<evidence type="ECO:0000313" key="1">
    <source>
        <dbReference type="EMBL" id="CAD8162906.1"/>
    </source>
</evidence>
<gene>
    <name evidence="1" type="ORF">POCTA_138.1.T0420189</name>
</gene>
<organism evidence="1 2">
    <name type="scientific">Paramecium octaurelia</name>
    <dbReference type="NCBI Taxonomy" id="43137"/>
    <lineage>
        <taxon>Eukaryota</taxon>
        <taxon>Sar</taxon>
        <taxon>Alveolata</taxon>
        <taxon>Ciliophora</taxon>
        <taxon>Intramacronucleata</taxon>
        <taxon>Oligohymenophorea</taxon>
        <taxon>Peniculida</taxon>
        <taxon>Parameciidae</taxon>
        <taxon>Paramecium</taxon>
    </lineage>
</organism>
<sequence length="60" mass="7018">MNICFQLRNPLKRSMMDKYKLIETMLIKIASNLKKLSLNFLMNNLTAYQKIHSKGNAVMI</sequence>
<comment type="caution">
    <text evidence="1">The sequence shown here is derived from an EMBL/GenBank/DDBJ whole genome shotgun (WGS) entry which is preliminary data.</text>
</comment>
<accession>A0A8S1UJR1</accession>
<reference evidence="1" key="1">
    <citation type="submission" date="2021-01" db="EMBL/GenBank/DDBJ databases">
        <authorList>
            <consortium name="Genoscope - CEA"/>
            <person name="William W."/>
        </authorList>
    </citation>
    <scope>NUCLEOTIDE SEQUENCE</scope>
</reference>
<proteinExistence type="predicted"/>
<dbReference type="AlphaFoldDB" id="A0A8S1UJR1"/>